<organism evidence="1">
    <name type="scientific">marine metagenome</name>
    <dbReference type="NCBI Taxonomy" id="408172"/>
    <lineage>
        <taxon>unclassified sequences</taxon>
        <taxon>metagenomes</taxon>
        <taxon>ecological metagenomes</taxon>
    </lineage>
</organism>
<accession>A0A382ADY8</accession>
<dbReference type="EMBL" id="UINC01024799">
    <property type="protein sequence ID" value="SVA99183.1"/>
    <property type="molecule type" value="Genomic_DNA"/>
</dbReference>
<evidence type="ECO:0000313" key="1">
    <source>
        <dbReference type="EMBL" id="SVA99183.1"/>
    </source>
</evidence>
<sequence length="105" mass="12350">MKGIDLSPPLIFRDRFNFDLDKINPIVDELMKDENAHTGPPFGIGASRTTFKVVQEKQPHFHPDNKLFVEWLGVRIRQVMKIWLDEPYPIHISNSWYNVHEHGGW</sequence>
<dbReference type="AlphaFoldDB" id="A0A382ADY8"/>
<name>A0A382ADY8_9ZZZZ</name>
<reference evidence="1" key="1">
    <citation type="submission" date="2018-05" db="EMBL/GenBank/DDBJ databases">
        <authorList>
            <person name="Lanie J.A."/>
            <person name="Ng W.-L."/>
            <person name="Kazmierczak K.M."/>
            <person name="Andrzejewski T.M."/>
            <person name="Davidsen T.M."/>
            <person name="Wayne K.J."/>
            <person name="Tettelin H."/>
            <person name="Glass J.I."/>
            <person name="Rusch D."/>
            <person name="Podicherti R."/>
            <person name="Tsui H.-C.T."/>
            <person name="Winkler M.E."/>
        </authorList>
    </citation>
    <scope>NUCLEOTIDE SEQUENCE</scope>
</reference>
<feature type="non-terminal residue" evidence="1">
    <location>
        <position position="105"/>
    </location>
</feature>
<gene>
    <name evidence="1" type="ORF">METZ01_LOCUS152037</name>
</gene>
<proteinExistence type="predicted"/>
<protein>
    <submittedName>
        <fullName evidence="1">Uncharacterized protein</fullName>
    </submittedName>
</protein>